<keyword evidence="2" id="KW-1185">Reference proteome</keyword>
<gene>
    <name evidence="1" type="ordered locus">Hneap_1098</name>
</gene>
<evidence type="ECO:0000313" key="2">
    <source>
        <dbReference type="Proteomes" id="UP000009102"/>
    </source>
</evidence>
<proteinExistence type="predicted"/>
<protein>
    <submittedName>
        <fullName evidence="1">Uncharacterized protein</fullName>
    </submittedName>
</protein>
<dbReference type="KEGG" id="hna:Hneap_1098"/>
<organism evidence="1 2">
    <name type="scientific">Halothiobacillus neapolitanus (strain ATCC 23641 / DSM 15147 / CIP 104769 / NCIMB 8539 / c2)</name>
    <name type="common">Thiobacillus neapolitanus</name>
    <dbReference type="NCBI Taxonomy" id="555778"/>
    <lineage>
        <taxon>Bacteria</taxon>
        <taxon>Pseudomonadati</taxon>
        <taxon>Pseudomonadota</taxon>
        <taxon>Gammaproteobacteria</taxon>
        <taxon>Chromatiales</taxon>
        <taxon>Halothiobacillaceae</taxon>
        <taxon>Halothiobacillus</taxon>
    </lineage>
</organism>
<reference evidence="1 2" key="1">
    <citation type="submission" date="2009-10" db="EMBL/GenBank/DDBJ databases">
        <title>Complete sequence of Halothiobacillus neapolitanus c2.</title>
        <authorList>
            <consortium name="US DOE Joint Genome Institute"/>
            <person name="Lucas S."/>
            <person name="Copeland A."/>
            <person name="Lapidus A."/>
            <person name="Glavina del Rio T."/>
            <person name="Tice H."/>
            <person name="Bruce D."/>
            <person name="Goodwin L."/>
            <person name="Pitluck S."/>
            <person name="Davenport K."/>
            <person name="Brettin T."/>
            <person name="Detter J.C."/>
            <person name="Han C."/>
            <person name="Tapia R."/>
            <person name="Larimer F."/>
            <person name="Land M."/>
            <person name="Hauser L."/>
            <person name="Kyrpides N."/>
            <person name="Mikhailova N."/>
            <person name="Kerfeld C."/>
            <person name="Cannon G."/>
            <person name="Heinhort S."/>
        </authorList>
    </citation>
    <scope>NUCLEOTIDE SEQUENCE [LARGE SCALE GENOMIC DNA]</scope>
    <source>
        <strain evidence="2">ATCC 23641 / c2</strain>
    </source>
</reference>
<sequence>MYEISGKDDAFAYIQRVANKWRLPIQLIHPEDKNIAY</sequence>
<dbReference type="HOGENOM" id="CLU_3344363_0_0_6"/>
<name>D0KZR1_HALNC</name>
<accession>D0KZR1</accession>
<dbReference type="AlphaFoldDB" id="D0KZR1"/>
<dbReference type="Proteomes" id="UP000009102">
    <property type="component" value="Chromosome"/>
</dbReference>
<dbReference type="STRING" id="555778.Hneap_1098"/>
<evidence type="ECO:0000313" key="1">
    <source>
        <dbReference type="EMBL" id="ACX95934.1"/>
    </source>
</evidence>
<dbReference type="EMBL" id="CP001801">
    <property type="protein sequence ID" value="ACX95934.1"/>
    <property type="molecule type" value="Genomic_DNA"/>
</dbReference>